<dbReference type="AlphaFoldDB" id="A0A9P6CG31"/>
<feature type="region of interest" description="Disordered" evidence="1">
    <location>
        <begin position="135"/>
        <end position="176"/>
    </location>
</feature>
<sequence>MLWDNAVGSENILDRLRSLDLDPANKPLALSGLTPLAPLNINRDLPLPRKPTSPRVESVSLANAQAPTMQEMLMLNIDKATLEPYTPTYLRPRLFRDTAAVEPLLVTRSSSQLKPHCLTSNLTRTCQKMILDHLEDEGPDLSGSESDKQRIGLELPQLLPLQHQTKERRKESHGIR</sequence>
<comment type="caution">
    <text evidence="2">The sequence shown here is derived from an EMBL/GenBank/DDBJ whole genome shotgun (WGS) entry which is preliminary data.</text>
</comment>
<accession>A0A9P6CG31</accession>
<evidence type="ECO:0000313" key="3">
    <source>
        <dbReference type="Proteomes" id="UP000807353"/>
    </source>
</evidence>
<gene>
    <name evidence="2" type="ORF">BDZ94DRAFT_1312268</name>
</gene>
<protein>
    <submittedName>
        <fullName evidence="2">Uncharacterized protein</fullName>
    </submittedName>
</protein>
<reference evidence="2" key="1">
    <citation type="submission" date="2020-11" db="EMBL/GenBank/DDBJ databases">
        <authorList>
            <consortium name="DOE Joint Genome Institute"/>
            <person name="Ahrendt S."/>
            <person name="Riley R."/>
            <person name="Andreopoulos W."/>
            <person name="Labutti K."/>
            <person name="Pangilinan J."/>
            <person name="Ruiz-Duenas F.J."/>
            <person name="Barrasa J.M."/>
            <person name="Sanchez-Garcia M."/>
            <person name="Camarero S."/>
            <person name="Miyauchi S."/>
            <person name="Serrano A."/>
            <person name="Linde D."/>
            <person name="Babiker R."/>
            <person name="Drula E."/>
            <person name="Ayuso-Fernandez I."/>
            <person name="Pacheco R."/>
            <person name="Padilla G."/>
            <person name="Ferreira P."/>
            <person name="Barriuso J."/>
            <person name="Kellner H."/>
            <person name="Castanera R."/>
            <person name="Alfaro M."/>
            <person name="Ramirez L."/>
            <person name="Pisabarro A.G."/>
            <person name="Kuo A."/>
            <person name="Tritt A."/>
            <person name="Lipzen A."/>
            <person name="He G."/>
            <person name="Yan M."/>
            <person name="Ng V."/>
            <person name="Cullen D."/>
            <person name="Martin F."/>
            <person name="Rosso M.-N."/>
            <person name="Henrissat B."/>
            <person name="Hibbett D."/>
            <person name="Martinez A.T."/>
            <person name="Grigoriev I.V."/>
        </authorList>
    </citation>
    <scope>NUCLEOTIDE SEQUENCE</scope>
    <source>
        <strain evidence="2">CBS 247.69</strain>
    </source>
</reference>
<proteinExistence type="predicted"/>
<dbReference type="Proteomes" id="UP000807353">
    <property type="component" value="Unassembled WGS sequence"/>
</dbReference>
<name>A0A9P6CG31_9AGAR</name>
<evidence type="ECO:0000313" key="2">
    <source>
        <dbReference type="EMBL" id="KAF9459548.1"/>
    </source>
</evidence>
<organism evidence="2 3">
    <name type="scientific">Collybia nuda</name>
    <dbReference type="NCBI Taxonomy" id="64659"/>
    <lineage>
        <taxon>Eukaryota</taxon>
        <taxon>Fungi</taxon>
        <taxon>Dikarya</taxon>
        <taxon>Basidiomycota</taxon>
        <taxon>Agaricomycotina</taxon>
        <taxon>Agaricomycetes</taxon>
        <taxon>Agaricomycetidae</taxon>
        <taxon>Agaricales</taxon>
        <taxon>Tricholomatineae</taxon>
        <taxon>Clitocybaceae</taxon>
        <taxon>Collybia</taxon>
    </lineage>
</organism>
<keyword evidence="3" id="KW-1185">Reference proteome</keyword>
<feature type="compositionally biased region" description="Low complexity" evidence="1">
    <location>
        <begin position="153"/>
        <end position="162"/>
    </location>
</feature>
<dbReference type="EMBL" id="MU150314">
    <property type="protein sequence ID" value="KAF9459548.1"/>
    <property type="molecule type" value="Genomic_DNA"/>
</dbReference>
<feature type="compositionally biased region" description="Basic and acidic residues" evidence="1">
    <location>
        <begin position="164"/>
        <end position="176"/>
    </location>
</feature>
<evidence type="ECO:0000256" key="1">
    <source>
        <dbReference type="SAM" id="MobiDB-lite"/>
    </source>
</evidence>